<dbReference type="AlphaFoldDB" id="A0A432H959"/>
<name>A0A432H959_9DELT</name>
<proteinExistence type="predicted"/>
<gene>
    <name evidence="1" type="ORF">DSY93_01730</name>
</gene>
<organism evidence="1 2">
    <name type="scientific">SAR324 cluster bacterium</name>
    <dbReference type="NCBI Taxonomy" id="2024889"/>
    <lineage>
        <taxon>Bacteria</taxon>
        <taxon>Deltaproteobacteria</taxon>
        <taxon>SAR324 cluster</taxon>
    </lineage>
</organism>
<comment type="caution">
    <text evidence="1">The sequence shown here is derived from an EMBL/GenBank/DDBJ whole genome shotgun (WGS) entry which is preliminary data.</text>
</comment>
<reference evidence="1 2" key="1">
    <citation type="submission" date="2018-06" db="EMBL/GenBank/DDBJ databases">
        <title>Combined omics and stable isotope probing to characterize newly discovered Mariana Back-Arc vent microbial communities.</title>
        <authorList>
            <person name="Trembath-Reichert E."/>
            <person name="Huber J.A."/>
        </authorList>
    </citation>
    <scope>NUCLEOTIDE SEQUENCE [LARGE SCALE GENOMIC DNA]</scope>
    <source>
        <strain evidence="1">MAG 151</strain>
    </source>
</reference>
<sequence length="103" mass="11716">MCGEIVCCPSIQSLTFWNLWVEEMVRSGDITPEEARHHPWRNRITRGLGMNPNVTVAINIYDWQPGDTLVLCSDGLTRHVNDDEIAALVMNYLPREAVAHLIE</sequence>
<feature type="non-terminal residue" evidence="1">
    <location>
        <position position="103"/>
    </location>
</feature>
<dbReference type="Gene3D" id="3.60.40.10">
    <property type="entry name" value="PPM-type phosphatase domain"/>
    <property type="match status" value="1"/>
</dbReference>
<evidence type="ECO:0000313" key="1">
    <source>
        <dbReference type="EMBL" id="RTZ92358.1"/>
    </source>
</evidence>
<dbReference type="EMBL" id="QNZH01000043">
    <property type="protein sequence ID" value="RTZ92358.1"/>
    <property type="molecule type" value="Genomic_DNA"/>
</dbReference>
<dbReference type="InterPro" id="IPR036457">
    <property type="entry name" value="PPM-type-like_dom_sf"/>
</dbReference>
<accession>A0A432H959</accession>
<evidence type="ECO:0000313" key="2">
    <source>
        <dbReference type="Proteomes" id="UP000288322"/>
    </source>
</evidence>
<dbReference type="Proteomes" id="UP000288322">
    <property type="component" value="Unassembled WGS sequence"/>
</dbReference>
<protein>
    <submittedName>
        <fullName evidence="1">Serine/threonine-protein phosphatase</fullName>
    </submittedName>
</protein>
<dbReference type="SUPFAM" id="SSF81606">
    <property type="entry name" value="PP2C-like"/>
    <property type="match status" value="1"/>
</dbReference>